<comment type="caution">
    <text evidence="1">The sequence shown here is derived from an EMBL/GenBank/DDBJ whole genome shotgun (WGS) entry which is preliminary data.</text>
</comment>
<dbReference type="eggNOG" id="COG2217">
    <property type="taxonomic scope" value="Bacteria"/>
</dbReference>
<dbReference type="Proteomes" id="UP000003781">
    <property type="component" value="Unassembled WGS sequence"/>
</dbReference>
<protein>
    <submittedName>
        <fullName evidence="1">Cd/Co/Hg/Pb/Zn-translocating P-type ATPase</fullName>
    </submittedName>
</protein>
<name>A3ILN0_9CHRO</name>
<dbReference type="EMBL" id="AAXW01000005">
    <property type="protein sequence ID" value="EAZ92681.1"/>
    <property type="molecule type" value="Genomic_DNA"/>
</dbReference>
<keyword evidence="2" id="KW-1185">Reference proteome</keyword>
<sequence length="192" mass="21318">MIDNALGAVTNEQDHNQTIGEQIGATEEQLLNYLRQHNEIEMIVPVLIGVFVTSRFQLRGANALLVNLAVASLCRHVFTTIKSQNLTTQRTEVTNGRMNSTDESESEYQIVHSVPGRIRIKVPQLGEDADFARRLQQLLNDDDSVIKVRVNRSAASVIINYDGQGVSDMELGLRLLSILNQAKQTETGTSMI</sequence>
<organism evidence="1 2">
    <name type="scientific">Crocosphaera chwakensis CCY0110</name>
    <dbReference type="NCBI Taxonomy" id="391612"/>
    <lineage>
        <taxon>Bacteria</taxon>
        <taxon>Bacillati</taxon>
        <taxon>Cyanobacteriota</taxon>
        <taxon>Cyanophyceae</taxon>
        <taxon>Oscillatoriophycideae</taxon>
        <taxon>Chroococcales</taxon>
        <taxon>Aphanothecaceae</taxon>
        <taxon>Crocosphaera</taxon>
        <taxon>Crocosphaera chwakensis</taxon>
    </lineage>
</organism>
<gene>
    <name evidence="1" type="ORF">CY0110_23981</name>
</gene>
<reference evidence="1 2" key="1">
    <citation type="submission" date="2007-03" db="EMBL/GenBank/DDBJ databases">
        <authorList>
            <person name="Stal L."/>
            <person name="Ferriera S."/>
            <person name="Johnson J."/>
            <person name="Kravitz S."/>
            <person name="Beeson K."/>
            <person name="Sutton G."/>
            <person name="Rogers Y.-H."/>
            <person name="Friedman R."/>
            <person name="Frazier M."/>
            <person name="Venter J.C."/>
        </authorList>
    </citation>
    <scope>NUCLEOTIDE SEQUENCE [LARGE SCALE GENOMIC DNA]</scope>
    <source>
        <strain evidence="1 2">CCY0110</strain>
    </source>
</reference>
<evidence type="ECO:0000313" key="2">
    <source>
        <dbReference type="Proteomes" id="UP000003781"/>
    </source>
</evidence>
<dbReference type="OrthoDB" id="479859at2"/>
<dbReference type="Pfam" id="PF19991">
    <property type="entry name" value="HMA_2"/>
    <property type="match status" value="1"/>
</dbReference>
<accession>A3ILN0</accession>
<proteinExistence type="predicted"/>
<evidence type="ECO:0000313" key="1">
    <source>
        <dbReference type="EMBL" id="EAZ92681.1"/>
    </source>
</evidence>
<dbReference type="RefSeq" id="WP_008274253.1">
    <property type="nucleotide sequence ID" value="NZ_AAXW01000005.1"/>
</dbReference>
<dbReference type="AlphaFoldDB" id="A3ILN0"/>